<dbReference type="RefSeq" id="WP_091336644.1">
    <property type="nucleotide sequence ID" value="NZ_FNYC01000009.1"/>
</dbReference>
<gene>
    <name evidence="7" type="ORF">SAMN04487997_3503</name>
</gene>
<evidence type="ECO:0000313" key="7">
    <source>
        <dbReference type="EMBL" id="SEJ47876.1"/>
    </source>
</evidence>
<name>A0A1H6Z597_9GAMM</name>
<dbReference type="PANTHER" id="PTHR38099:SF1">
    <property type="entry name" value="LARGE RIBOSOMAL RNA SUBUNIT ACCUMULATION PROTEIN YCED"/>
    <property type="match status" value="1"/>
</dbReference>
<reference evidence="7 8" key="1">
    <citation type="submission" date="2016-10" db="EMBL/GenBank/DDBJ databases">
        <authorList>
            <person name="de Groot N.N."/>
        </authorList>
    </citation>
    <scope>NUCLEOTIDE SEQUENCE [LARGE SCALE GENOMIC DNA]</scope>
    <source>
        <strain evidence="7 8">DSM 26515</strain>
    </source>
</reference>
<dbReference type="STRING" id="529704.SAMN02927913_2101"/>
<evidence type="ECO:0000256" key="5">
    <source>
        <dbReference type="ARBA" id="ARBA00031841"/>
    </source>
</evidence>
<dbReference type="InterPro" id="IPR003772">
    <property type="entry name" value="YceD"/>
</dbReference>
<evidence type="ECO:0000256" key="4">
    <source>
        <dbReference type="ARBA" id="ARBA00022517"/>
    </source>
</evidence>
<accession>A0A1H6Z597</accession>
<dbReference type="GO" id="GO:0042254">
    <property type="term" value="P:ribosome biogenesis"/>
    <property type="evidence" value="ECO:0007669"/>
    <property type="project" value="UniProtKB-KW"/>
</dbReference>
<dbReference type="EMBL" id="FNYC01000009">
    <property type="protein sequence ID" value="SEJ47876.1"/>
    <property type="molecule type" value="Genomic_DNA"/>
</dbReference>
<dbReference type="Proteomes" id="UP000199420">
    <property type="component" value="Unassembled WGS sequence"/>
</dbReference>
<comment type="similarity">
    <text evidence="2">Belongs to the DUF177 domain family.</text>
</comment>
<evidence type="ECO:0000313" key="8">
    <source>
        <dbReference type="Proteomes" id="UP000199420"/>
    </source>
</evidence>
<dbReference type="OrthoDB" id="9786771at2"/>
<comment type="function">
    <text evidence="1">Plays a role in synthesis, processing and/or stability of 23S rRNA.</text>
</comment>
<dbReference type="Pfam" id="PF02620">
    <property type="entry name" value="YceD"/>
    <property type="match status" value="1"/>
</dbReference>
<evidence type="ECO:0000256" key="3">
    <source>
        <dbReference type="ARBA" id="ARBA00015716"/>
    </source>
</evidence>
<dbReference type="AlphaFoldDB" id="A0A1H6Z597"/>
<organism evidence="7 8">
    <name type="scientific">Frateuria terrea</name>
    <dbReference type="NCBI Taxonomy" id="529704"/>
    <lineage>
        <taxon>Bacteria</taxon>
        <taxon>Pseudomonadati</taxon>
        <taxon>Pseudomonadota</taxon>
        <taxon>Gammaproteobacteria</taxon>
        <taxon>Lysobacterales</taxon>
        <taxon>Rhodanobacteraceae</taxon>
        <taxon>Frateuria</taxon>
    </lineage>
</organism>
<dbReference type="PANTHER" id="PTHR38099">
    <property type="entry name" value="LARGE RIBOSOMAL RNA SUBUNIT ACCUMULATION PROTEIN YCED"/>
    <property type="match status" value="1"/>
</dbReference>
<dbReference type="GO" id="GO:0005829">
    <property type="term" value="C:cytosol"/>
    <property type="evidence" value="ECO:0007669"/>
    <property type="project" value="TreeGrafter"/>
</dbReference>
<dbReference type="InterPro" id="IPR039255">
    <property type="entry name" value="YceD_bac"/>
</dbReference>
<evidence type="ECO:0000256" key="6">
    <source>
        <dbReference type="SAM" id="MobiDB-lite"/>
    </source>
</evidence>
<protein>
    <recommendedName>
        <fullName evidence="3">Large ribosomal RNA subunit accumulation protein YceD</fullName>
    </recommendedName>
    <alternativeName>
        <fullName evidence="5">23S rRNA accumulation protein YceD</fullName>
    </alternativeName>
</protein>
<evidence type="ECO:0000256" key="2">
    <source>
        <dbReference type="ARBA" id="ARBA00010740"/>
    </source>
</evidence>
<proteinExistence type="inferred from homology"/>
<feature type="region of interest" description="Disordered" evidence="6">
    <location>
        <begin position="137"/>
        <end position="172"/>
    </location>
</feature>
<evidence type="ECO:0000256" key="1">
    <source>
        <dbReference type="ARBA" id="ARBA00002868"/>
    </source>
</evidence>
<sequence>MSVTLPESVDAWRMVSARRSFAGTLPVAAMSRLCGMLAGNEGAAQYALDFGRDEFGAAYLQVHVEAPLTLTCQRTLEPFVLPLTVDSRLGLIRSEREEAALPPGCEPLLVEDDGKLNPADVIEDELLLALPLVPVNPDSSLPDEVTGPGPDESVAEPNDNPFAVLRELKKTD</sequence>
<keyword evidence="8" id="KW-1185">Reference proteome</keyword>
<keyword evidence="4" id="KW-0690">Ribosome biogenesis</keyword>